<protein>
    <submittedName>
        <fullName evidence="2">Uncharacterized protein</fullName>
    </submittedName>
</protein>
<evidence type="ECO:0000313" key="3">
    <source>
        <dbReference type="Proteomes" id="UP000307000"/>
    </source>
</evidence>
<organism evidence="2 3">
    <name type="scientific">Glutamicibacter creatinolyticus</name>
    <dbReference type="NCBI Taxonomy" id="162496"/>
    <lineage>
        <taxon>Bacteria</taxon>
        <taxon>Bacillati</taxon>
        <taxon>Actinomycetota</taxon>
        <taxon>Actinomycetes</taxon>
        <taxon>Micrococcales</taxon>
        <taxon>Micrococcaceae</taxon>
        <taxon>Glutamicibacter</taxon>
    </lineage>
</organism>
<feature type="region of interest" description="Disordered" evidence="1">
    <location>
        <begin position="35"/>
        <end position="68"/>
    </location>
</feature>
<evidence type="ECO:0000313" key="2">
    <source>
        <dbReference type="EMBL" id="QCY45808.1"/>
    </source>
</evidence>
<sequence length="68" mass="7378">MEKKKFGFGKFMMIGVLAAAVAALVAVWKASKPIEDPWQMPAPSTEPQSPVAKSTEAETEDIRKLASE</sequence>
<dbReference type="EMBL" id="CP034412">
    <property type="protein sequence ID" value="QCY45808.1"/>
    <property type="molecule type" value="Genomic_DNA"/>
</dbReference>
<keyword evidence="3" id="KW-1185">Reference proteome</keyword>
<proteinExistence type="predicted"/>
<dbReference type="AlphaFoldDB" id="A0A5B7WP66"/>
<dbReference type="Proteomes" id="UP000307000">
    <property type="component" value="Chromosome"/>
</dbReference>
<accession>A0A5B7WP66</accession>
<gene>
    <name evidence="2" type="ORF">GcLGCM259_0014</name>
</gene>
<dbReference type="RefSeq" id="WP_054820821.1">
    <property type="nucleotide sequence ID" value="NZ_BAAAGL010000014.1"/>
</dbReference>
<name>A0A5B7WP66_9MICC</name>
<reference evidence="2 3" key="1">
    <citation type="submission" date="2018-12" db="EMBL/GenBank/DDBJ databases">
        <title>Complete Genome Sequence of Glutamicibacter creatinolyticus strain LGCM259,isolated from an abscess of a 12-year-old mare in Italy.</title>
        <authorList>
            <person name="Santos R.G."/>
            <person name="Silva A.L."/>
            <person name="Seyffert N."/>
            <person name="Castro T.L.P."/>
            <person name="Attili A.R."/>
            <person name="Rifici C."/>
            <person name="Mazzullo G."/>
            <person name="Brenig B."/>
            <person name="Venanzi F."/>
            <person name="Azevedo V."/>
        </authorList>
    </citation>
    <scope>NUCLEOTIDE SEQUENCE [LARGE SCALE GENOMIC DNA]</scope>
    <source>
        <strain evidence="2 3">LGCM 259</strain>
    </source>
</reference>
<dbReference type="KEGG" id="gcr:GcLGCM259_0014"/>
<evidence type="ECO:0000256" key="1">
    <source>
        <dbReference type="SAM" id="MobiDB-lite"/>
    </source>
</evidence>